<evidence type="ECO:0000313" key="1">
    <source>
        <dbReference type="EMBL" id="TCJ82680.1"/>
    </source>
</evidence>
<protein>
    <submittedName>
        <fullName evidence="1">Uncharacterized protein</fullName>
    </submittedName>
</protein>
<sequence>MANSLYSDSMETVNPTREDYEEIIAFYSTLNRRDFDPIIEWKGGETIEDNVNFMRWPIYDPLVKDFLRVAAKECWRDDSFNQLIISRMISSDVVVQCADLTQVKQMLSFCVRGDKFMSEGYLGTMIKEGHISRLLQRLDKLKNNEGF</sequence>
<accession>A0A4R1EQH3</accession>
<dbReference type="Pfam" id="PF20118">
    <property type="entry name" value="DUF6508"/>
    <property type="match status" value="1"/>
</dbReference>
<keyword evidence="2" id="KW-1185">Reference proteome</keyword>
<evidence type="ECO:0000313" key="2">
    <source>
        <dbReference type="Proteomes" id="UP000294887"/>
    </source>
</evidence>
<name>A0A4R1EQH3_9GAMM</name>
<dbReference type="InterPro" id="IPR045425">
    <property type="entry name" value="DUF6508"/>
</dbReference>
<proteinExistence type="predicted"/>
<organism evidence="1 2">
    <name type="scientific">Cocleimonas flava</name>
    <dbReference type="NCBI Taxonomy" id="634765"/>
    <lineage>
        <taxon>Bacteria</taxon>
        <taxon>Pseudomonadati</taxon>
        <taxon>Pseudomonadota</taxon>
        <taxon>Gammaproteobacteria</taxon>
        <taxon>Thiotrichales</taxon>
        <taxon>Thiotrichaceae</taxon>
        <taxon>Cocleimonas</taxon>
    </lineage>
</organism>
<dbReference type="RefSeq" id="WP_131907190.1">
    <property type="nucleotide sequence ID" value="NZ_BAAAFU010000007.1"/>
</dbReference>
<comment type="caution">
    <text evidence="1">The sequence shown here is derived from an EMBL/GenBank/DDBJ whole genome shotgun (WGS) entry which is preliminary data.</text>
</comment>
<dbReference type="OrthoDB" id="6904447at2"/>
<dbReference type="EMBL" id="SMFQ01000005">
    <property type="protein sequence ID" value="TCJ82680.1"/>
    <property type="molecule type" value="Genomic_DNA"/>
</dbReference>
<reference evidence="1 2" key="1">
    <citation type="submission" date="2019-03" db="EMBL/GenBank/DDBJ databases">
        <title>Genomic Encyclopedia of Type Strains, Phase IV (KMG-IV): sequencing the most valuable type-strain genomes for metagenomic binning, comparative biology and taxonomic classification.</title>
        <authorList>
            <person name="Goeker M."/>
        </authorList>
    </citation>
    <scope>NUCLEOTIDE SEQUENCE [LARGE SCALE GENOMIC DNA]</scope>
    <source>
        <strain evidence="1 2">DSM 24830</strain>
    </source>
</reference>
<gene>
    <name evidence="1" type="ORF">EV695_3412</name>
</gene>
<dbReference type="Proteomes" id="UP000294887">
    <property type="component" value="Unassembled WGS sequence"/>
</dbReference>
<dbReference type="AlphaFoldDB" id="A0A4R1EQH3"/>